<dbReference type="InterPro" id="IPR009363">
    <property type="entry name" value="Phage_Mu_Gp16"/>
</dbReference>
<accession>A0A4Y8REU9</accession>
<dbReference type="RefSeq" id="WP_134763168.1">
    <property type="nucleotide sequence ID" value="NZ_SOZD01000005.1"/>
</dbReference>
<proteinExistence type="predicted"/>
<dbReference type="EMBL" id="SOZD01000005">
    <property type="protein sequence ID" value="TFF20519.1"/>
    <property type="molecule type" value="Genomic_DNA"/>
</dbReference>
<evidence type="ECO:0000313" key="1">
    <source>
        <dbReference type="EMBL" id="TFF20519.1"/>
    </source>
</evidence>
<dbReference type="Proteomes" id="UP000298179">
    <property type="component" value="Unassembled WGS sequence"/>
</dbReference>
<dbReference type="AlphaFoldDB" id="A0A4Y8REU9"/>
<organism evidence="1 2">
    <name type="scientific">Jiella endophytica</name>
    <dbReference type="NCBI Taxonomy" id="2558362"/>
    <lineage>
        <taxon>Bacteria</taxon>
        <taxon>Pseudomonadati</taxon>
        <taxon>Pseudomonadota</taxon>
        <taxon>Alphaproteobacteria</taxon>
        <taxon>Hyphomicrobiales</taxon>
        <taxon>Aurantimonadaceae</taxon>
        <taxon>Jiella</taxon>
    </lineage>
</organism>
<name>A0A4Y8REU9_9HYPH</name>
<reference evidence="1 2" key="1">
    <citation type="submission" date="2019-03" db="EMBL/GenBank/DDBJ databases">
        <title>Jiella endophytica sp. nov., a novel endophytic bacterium isolated from root of Ficus microcarpa Linn. f.</title>
        <authorList>
            <person name="Tuo L."/>
        </authorList>
    </citation>
    <scope>NUCLEOTIDE SEQUENCE [LARGE SCALE GENOMIC DNA]</scope>
    <source>
        <strain evidence="1 2">CBS5Q-3</strain>
    </source>
</reference>
<evidence type="ECO:0000313" key="2">
    <source>
        <dbReference type="Proteomes" id="UP000298179"/>
    </source>
</evidence>
<gene>
    <name evidence="1" type="ORF">E3C22_16550</name>
</gene>
<dbReference type="OrthoDB" id="7353918at2"/>
<comment type="caution">
    <text evidence="1">The sequence shown here is derived from an EMBL/GenBank/DDBJ whole genome shotgun (WGS) entry which is preliminary data.</text>
</comment>
<keyword evidence="2" id="KW-1185">Reference proteome</keyword>
<sequence>MTVLAMMHVAKRDLGLDDDTYRAVLVRVTGKRSSKEMTDRERQAVLDEFRRQGFKPASKSSGKATKPLSGPYAKKAQALWIALWNLGAVEDRRDSALLAFVCRQTGIERTEWILDAKHGRAVIEALKAWCQREGVDWEVGTMAPDHGKRHGFQIALAQWEKLRPHEVRTMPAFWADVGFVLRRAVIIDKPTDAEWITVMNAFGKRIRAGKAGV</sequence>
<protein>
    <submittedName>
        <fullName evidence="1">Regulatory protein GemA</fullName>
    </submittedName>
</protein>
<dbReference type="Pfam" id="PF06252">
    <property type="entry name" value="GemA"/>
    <property type="match status" value="1"/>
</dbReference>